<dbReference type="GO" id="GO:0036503">
    <property type="term" value="P:ERAD pathway"/>
    <property type="evidence" value="ECO:0007669"/>
    <property type="project" value="TreeGrafter"/>
</dbReference>
<gene>
    <name evidence="4" type="ORF">Ctob_013578</name>
</gene>
<dbReference type="AlphaFoldDB" id="A0A0M0LRR9"/>
<feature type="region of interest" description="Disordered" evidence="1">
    <location>
        <begin position="262"/>
        <end position="285"/>
    </location>
</feature>
<protein>
    <submittedName>
        <fullName evidence="4">Udp-glucose:glycoprotein glucosyltransferase</fullName>
    </submittedName>
</protein>
<dbReference type="EMBL" id="JWZX01000230">
    <property type="protein sequence ID" value="KOO53433.1"/>
    <property type="molecule type" value="Genomic_DNA"/>
</dbReference>
<evidence type="ECO:0000259" key="3">
    <source>
        <dbReference type="Pfam" id="PF18402"/>
    </source>
</evidence>
<feature type="compositionally biased region" description="Acidic residues" evidence="1">
    <location>
        <begin position="265"/>
        <end position="275"/>
    </location>
</feature>
<keyword evidence="4" id="KW-0808">Transferase</keyword>
<dbReference type="Proteomes" id="UP000037460">
    <property type="component" value="Unassembled WGS sequence"/>
</dbReference>
<keyword evidence="2" id="KW-0732">Signal</keyword>
<dbReference type="PANTHER" id="PTHR11226">
    <property type="entry name" value="UDP-GLUCOSE GLYCOPROTEIN:GLUCOSYLTRANSFERASE"/>
    <property type="match status" value="1"/>
</dbReference>
<dbReference type="GO" id="GO:0018279">
    <property type="term" value="P:protein N-linked glycosylation via asparagine"/>
    <property type="evidence" value="ECO:0007669"/>
    <property type="project" value="TreeGrafter"/>
</dbReference>
<dbReference type="GO" id="GO:0051082">
    <property type="term" value="F:unfolded protein binding"/>
    <property type="evidence" value="ECO:0007669"/>
    <property type="project" value="TreeGrafter"/>
</dbReference>
<evidence type="ECO:0000256" key="2">
    <source>
        <dbReference type="SAM" id="SignalP"/>
    </source>
</evidence>
<proteinExistence type="predicted"/>
<accession>A0A0M0LRR9</accession>
<comment type="caution">
    <text evidence="4">The sequence shown here is derived from an EMBL/GenBank/DDBJ whole genome shotgun (WGS) entry which is preliminary data.</text>
</comment>
<reference evidence="5" key="1">
    <citation type="journal article" date="2015" name="PLoS Genet.">
        <title>Genome Sequence and Transcriptome Analyses of Chrysochromulina tobin: Metabolic Tools for Enhanced Algal Fitness in the Prominent Order Prymnesiales (Haptophyceae).</title>
        <authorList>
            <person name="Hovde B.T."/>
            <person name="Deodato C.R."/>
            <person name="Hunsperger H.M."/>
            <person name="Ryken S.A."/>
            <person name="Yost W."/>
            <person name="Jha R.K."/>
            <person name="Patterson J."/>
            <person name="Monnat R.J. Jr."/>
            <person name="Barlow S.B."/>
            <person name="Starkenburg S.R."/>
            <person name="Cattolico R.A."/>
        </authorList>
    </citation>
    <scope>NUCLEOTIDE SEQUENCE</scope>
    <source>
        <strain evidence="5">CCMP291</strain>
    </source>
</reference>
<name>A0A0M0LRR9_9EUKA</name>
<dbReference type="Pfam" id="PF18402">
    <property type="entry name" value="Thioredoxin_14"/>
    <property type="match status" value="1"/>
</dbReference>
<dbReference type="PANTHER" id="PTHR11226:SF0">
    <property type="entry name" value="UDP-GLUCOSE:GLYCOPROTEIN GLUCOSYLTRANSFERASE"/>
    <property type="match status" value="1"/>
</dbReference>
<feature type="signal peptide" evidence="2">
    <location>
        <begin position="1"/>
        <end position="16"/>
    </location>
</feature>
<keyword evidence="5" id="KW-1185">Reference proteome</keyword>
<dbReference type="GO" id="GO:0005783">
    <property type="term" value="C:endoplasmic reticulum"/>
    <property type="evidence" value="ECO:0007669"/>
    <property type="project" value="TreeGrafter"/>
</dbReference>
<evidence type="ECO:0000313" key="4">
    <source>
        <dbReference type="EMBL" id="KOO53433.1"/>
    </source>
</evidence>
<organism evidence="4 5">
    <name type="scientific">Chrysochromulina tobinii</name>
    <dbReference type="NCBI Taxonomy" id="1460289"/>
    <lineage>
        <taxon>Eukaryota</taxon>
        <taxon>Haptista</taxon>
        <taxon>Haptophyta</taxon>
        <taxon>Prymnesiophyceae</taxon>
        <taxon>Prymnesiales</taxon>
        <taxon>Chrysochromulinaceae</taxon>
        <taxon>Chrysochromulina</taxon>
    </lineage>
</organism>
<dbReference type="InterPro" id="IPR040692">
    <property type="entry name" value="UGGT_TRXL_3"/>
</dbReference>
<feature type="chain" id="PRO_5005603517" evidence="2">
    <location>
        <begin position="17"/>
        <end position="460"/>
    </location>
</feature>
<dbReference type="InterPro" id="IPR009448">
    <property type="entry name" value="UDP-g_GGtrans"/>
</dbReference>
<sequence>MPTVLLAALAAALADAPPRIFDHISVTASASWANDPIIEAASLLYGELGGRGVAWFLKGVAGQPGCEDVRCAARAISSLSLPPLQVRALGAALAARVEAPKVEAWAQLAAAVPGSSPDRGALAHAAVWLCTCDGRIHVEVEDALAALAVLVDSPEECREASASAVPAALDHAFDNDNAGGRRSADAISTAPLLIAYVDPHAGAAMGAAMAALLAVPPATARIVLRYRPSAAVSPVPLQGFGTVVRLKASEYKVVDDRGVEAAADAADESDDDAVEGEPAGGDEAPSFLLRKRAGADLVQHTMKLVLTEANTAAQLVQLGLRPTVVSALLTTAPPPPVRIDARSLESATLWLSDLSAPNLDGGFKTWPSDLSSALKKGLRGARQFTRHNLFTAIFAFDPATMHGARTAGYVATILKRSAPLRIGVLARSADGNGDSNLATRALAGTCMLMAPDCPPPTLPN</sequence>
<evidence type="ECO:0000313" key="5">
    <source>
        <dbReference type="Proteomes" id="UP000037460"/>
    </source>
</evidence>
<dbReference type="GO" id="GO:0003980">
    <property type="term" value="F:UDP-glucose:glycoprotein glucosyltransferase activity"/>
    <property type="evidence" value="ECO:0007669"/>
    <property type="project" value="InterPro"/>
</dbReference>
<evidence type="ECO:0000256" key="1">
    <source>
        <dbReference type="SAM" id="MobiDB-lite"/>
    </source>
</evidence>
<feature type="domain" description="UGGT thioredoxin-like" evidence="3">
    <location>
        <begin position="346"/>
        <end position="430"/>
    </location>
</feature>